<dbReference type="OrthoDB" id="9771599at2"/>
<dbReference type="Proteomes" id="UP000005104">
    <property type="component" value="Chromosome"/>
</dbReference>
<evidence type="ECO:0000259" key="1">
    <source>
        <dbReference type="Pfam" id="PF01208"/>
    </source>
</evidence>
<reference evidence="2 3" key="1">
    <citation type="submission" date="2011-11" db="EMBL/GenBank/DDBJ databases">
        <title>The Noncontiguous Finished genome of Desulfosporosinus youngiae DSM 17734.</title>
        <authorList>
            <consortium name="US DOE Joint Genome Institute (JGI-PGF)"/>
            <person name="Lucas S."/>
            <person name="Han J."/>
            <person name="Lapidus A."/>
            <person name="Cheng J.-F."/>
            <person name="Goodwin L."/>
            <person name="Pitluck S."/>
            <person name="Peters L."/>
            <person name="Ovchinnikova G."/>
            <person name="Lu M."/>
            <person name="Land M.L."/>
            <person name="Hauser L."/>
            <person name="Pester M."/>
            <person name="Spring S."/>
            <person name="Ollivier B."/>
            <person name="Rattei T."/>
            <person name="Klenk H.-P."/>
            <person name="Wagner M."/>
            <person name="Loy A."/>
            <person name="Woyke T.J."/>
        </authorList>
    </citation>
    <scope>NUCLEOTIDE SEQUENCE [LARGE SCALE GENOMIC DNA]</scope>
    <source>
        <strain evidence="2 3">DSM 17734</strain>
    </source>
</reference>
<protein>
    <submittedName>
        <fullName evidence="2">Uroporphyrinogen-III decarboxylase</fullName>
    </submittedName>
</protein>
<dbReference type="GO" id="GO:0006779">
    <property type="term" value="P:porphyrin-containing compound biosynthetic process"/>
    <property type="evidence" value="ECO:0007669"/>
    <property type="project" value="InterPro"/>
</dbReference>
<dbReference type="eggNOG" id="COG0407">
    <property type="taxonomic scope" value="Bacteria"/>
</dbReference>
<dbReference type="AlphaFoldDB" id="H5Y0F7"/>
<dbReference type="PANTHER" id="PTHR47099:SF1">
    <property type="entry name" value="METHYLCOBAMIDE:COM METHYLTRANSFERASE MTBA"/>
    <property type="match status" value="1"/>
</dbReference>
<accession>H5Y0F7</accession>
<evidence type="ECO:0000313" key="3">
    <source>
        <dbReference type="Proteomes" id="UP000005104"/>
    </source>
</evidence>
<dbReference type="InterPro" id="IPR052024">
    <property type="entry name" value="Methanogen_methyltrans"/>
</dbReference>
<dbReference type="PANTHER" id="PTHR47099">
    <property type="entry name" value="METHYLCOBAMIDE:COM METHYLTRANSFERASE MTBA"/>
    <property type="match status" value="1"/>
</dbReference>
<dbReference type="Gene3D" id="3.20.20.210">
    <property type="match status" value="1"/>
</dbReference>
<sequence>MNAKERVLMSLNHQEPDRCPINFRATDKVIADVCNYYKKDYYELLDYLNVDFREVIPDYIGPALKKLDDGTELDIWGVGRRELITEISRDVYVNYSPFSDVDKVEEVRNHKWPTVDLYDFSQIESKCYQFEGYAISTPGIHAEGYHGVFHLLTYLFGMEKTMINLALNEELMLETINHITKFLVDYYEKMLQQANGKIDFLFYKDDFGTQNSLLISRNMFLKFFAPSLKQLTELADRYGATLILHSCGSVISLIPDFIDLGVKVLDPIQTSAKDMDIKILKERFGDKLTFHGAIDTQMDLPKSSSAEIRELVKKTIDVLGKGGGYFFSPSHRIQQDTPLENIIAMYETVNNY</sequence>
<gene>
    <name evidence="2" type="ORF">DesyoDRAFT_5285</name>
</gene>
<dbReference type="STRING" id="768710.DesyoDRAFT_5285"/>
<dbReference type="GO" id="GO:0004853">
    <property type="term" value="F:uroporphyrinogen decarboxylase activity"/>
    <property type="evidence" value="ECO:0007669"/>
    <property type="project" value="InterPro"/>
</dbReference>
<feature type="domain" description="Uroporphyrinogen decarboxylase (URO-D)" evidence="1">
    <location>
        <begin position="147"/>
        <end position="352"/>
    </location>
</feature>
<name>H5Y0F7_9FIRM</name>
<dbReference type="EMBL" id="CM001441">
    <property type="protein sequence ID" value="EHQ92213.1"/>
    <property type="molecule type" value="Genomic_DNA"/>
</dbReference>
<dbReference type="Pfam" id="PF01208">
    <property type="entry name" value="URO-D"/>
    <property type="match status" value="1"/>
</dbReference>
<proteinExistence type="predicted"/>
<dbReference type="InterPro" id="IPR000257">
    <property type="entry name" value="Uroporphyrinogen_deCOase"/>
</dbReference>
<organism evidence="2 3">
    <name type="scientific">Desulfosporosinus youngiae DSM 17734</name>
    <dbReference type="NCBI Taxonomy" id="768710"/>
    <lineage>
        <taxon>Bacteria</taxon>
        <taxon>Bacillati</taxon>
        <taxon>Bacillota</taxon>
        <taxon>Clostridia</taxon>
        <taxon>Eubacteriales</taxon>
        <taxon>Desulfitobacteriaceae</taxon>
        <taxon>Desulfosporosinus</taxon>
    </lineage>
</organism>
<keyword evidence="3" id="KW-1185">Reference proteome</keyword>
<dbReference type="SUPFAM" id="SSF51726">
    <property type="entry name" value="UROD/MetE-like"/>
    <property type="match status" value="1"/>
</dbReference>
<dbReference type="HOGENOM" id="CLU_054162_0_0_9"/>
<evidence type="ECO:0000313" key="2">
    <source>
        <dbReference type="EMBL" id="EHQ92213.1"/>
    </source>
</evidence>
<dbReference type="InterPro" id="IPR038071">
    <property type="entry name" value="UROD/MetE-like_sf"/>
</dbReference>
<dbReference type="RefSeq" id="WP_007787496.1">
    <property type="nucleotide sequence ID" value="NZ_CM001441.1"/>
</dbReference>